<feature type="region of interest" description="Disordered" evidence="5">
    <location>
        <begin position="1663"/>
        <end position="1729"/>
    </location>
</feature>
<dbReference type="Pfam" id="PF20421">
    <property type="entry name" value="DHR-2_Lobe_C"/>
    <property type="match status" value="1"/>
</dbReference>
<dbReference type="InterPro" id="IPR046773">
    <property type="entry name" value="DOCKER_Lobe_C"/>
</dbReference>
<protein>
    <submittedName>
        <fullName evidence="9">Dedicator of cytokinesis protein 1</fullName>
    </submittedName>
</protein>
<organism evidence="8 9">
    <name type="scientific">Trichuris muris</name>
    <name type="common">Mouse whipworm</name>
    <dbReference type="NCBI Taxonomy" id="70415"/>
    <lineage>
        <taxon>Eukaryota</taxon>
        <taxon>Metazoa</taxon>
        <taxon>Ecdysozoa</taxon>
        <taxon>Nematoda</taxon>
        <taxon>Enoplea</taxon>
        <taxon>Dorylaimia</taxon>
        <taxon>Trichinellida</taxon>
        <taxon>Trichuridae</taxon>
        <taxon>Trichuris</taxon>
    </lineage>
</organism>
<proteinExistence type="inferred from homology"/>
<feature type="compositionally biased region" description="Polar residues" evidence="5">
    <location>
        <begin position="1620"/>
        <end position="1635"/>
    </location>
</feature>
<dbReference type="InterPro" id="IPR035892">
    <property type="entry name" value="C2_domain_sf"/>
</dbReference>
<keyword evidence="2" id="KW-0963">Cytoplasm</keyword>
<dbReference type="Pfam" id="PF06920">
    <property type="entry name" value="DHR-2_Lobe_A"/>
    <property type="match status" value="1"/>
</dbReference>
<dbReference type="InterPro" id="IPR027357">
    <property type="entry name" value="DOCKER_dom"/>
</dbReference>
<dbReference type="InterPro" id="IPR032376">
    <property type="entry name" value="DOCK_N"/>
</dbReference>
<dbReference type="STRING" id="70415.A0A5S6QIT2"/>
<dbReference type="WBParaSite" id="TMUE_2000007301.1">
    <property type="protein sequence ID" value="TMUE_2000007301.1"/>
    <property type="gene ID" value="WBGene00290613"/>
</dbReference>
<evidence type="ECO:0000256" key="2">
    <source>
        <dbReference type="ARBA" id="ARBA00022490"/>
    </source>
</evidence>
<feature type="compositionally biased region" description="Polar residues" evidence="5">
    <location>
        <begin position="1581"/>
        <end position="1598"/>
    </location>
</feature>
<dbReference type="GO" id="GO:0016477">
    <property type="term" value="P:cell migration"/>
    <property type="evidence" value="ECO:0007669"/>
    <property type="project" value="TreeGrafter"/>
</dbReference>
<dbReference type="GO" id="GO:0005085">
    <property type="term" value="F:guanyl-nucleotide exchange factor activity"/>
    <property type="evidence" value="ECO:0007669"/>
    <property type="project" value="UniProtKB-KW"/>
</dbReference>
<dbReference type="Gene3D" id="1.20.58.740">
    <property type="match status" value="1"/>
</dbReference>
<dbReference type="PANTHER" id="PTHR45653">
    <property type="entry name" value="DEDICATOR OF CYTOKINESIS"/>
    <property type="match status" value="1"/>
</dbReference>
<dbReference type="Gene3D" id="1.25.40.410">
    <property type="match status" value="1"/>
</dbReference>
<keyword evidence="8" id="KW-1185">Reference proteome</keyword>
<dbReference type="GO" id="GO:0005737">
    <property type="term" value="C:cytoplasm"/>
    <property type="evidence" value="ECO:0007669"/>
    <property type="project" value="UniProtKB-SubCell"/>
</dbReference>
<comment type="similarity">
    <text evidence="4">Belongs to the DOCK family.</text>
</comment>
<evidence type="ECO:0000256" key="1">
    <source>
        <dbReference type="ARBA" id="ARBA00004496"/>
    </source>
</evidence>
<dbReference type="PANTHER" id="PTHR45653:SF10">
    <property type="entry name" value="MYOBLAST CITY, ISOFORM B"/>
    <property type="match status" value="1"/>
</dbReference>
<dbReference type="Pfam" id="PF23554">
    <property type="entry name" value="TPR_DOCK"/>
    <property type="match status" value="1"/>
</dbReference>
<accession>A0A5S6QIT2</accession>
<dbReference type="InterPro" id="IPR046769">
    <property type="entry name" value="DOCKER_Lobe_A"/>
</dbReference>
<evidence type="ECO:0000313" key="8">
    <source>
        <dbReference type="Proteomes" id="UP000046395"/>
    </source>
</evidence>
<dbReference type="InterPro" id="IPR043161">
    <property type="entry name" value="DOCK_C_lobe_A"/>
</dbReference>
<dbReference type="Proteomes" id="UP000046395">
    <property type="component" value="Unassembled WGS sequence"/>
</dbReference>
<dbReference type="PROSITE" id="PS51651">
    <property type="entry name" value="DOCKER"/>
    <property type="match status" value="1"/>
</dbReference>
<dbReference type="GO" id="GO:0031267">
    <property type="term" value="F:small GTPase binding"/>
    <property type="evidence" value="ECO:0007669"/>
    <property type="project" value="TreeGrafter"/>
</dbReference>
<feature type="domain" description="C2 DOCK-type" evidence="6">
    <location>
        <begin position="255"/>
        <end position="445"/>
    </location>
</feature>
<feature type="region of interest" description="Disordered" evidence="5">
    <location>
        <begin position="1556"/>
        <end position="1635"/>
    </location>
</feature>
<dbReference type="InterPro" id="IPR026791">
    <property type="entry name" value="DOCK"/>
</dbReference>
<evidence type="ECO:0000256" key="4">
    <source>
        <dbReference type="PROSITE-ProRule" id="PRU00983"/>
    </source>
</evidence>
<dbReference type="InterPro" id="IPR056372">
    <property type="entry name" value="TPR_DOCK"/>
</dbReference>
<dbReference type="InterPro" id="IPR027007">
    <property type="entry name" value="C2_DOCK-type_domain"/>
</dbReference>
<evidence type="ECO:0000259" key="7">
    <source>
        <dbReference type="PROSITE" id="PS51651"/>
    </source>
</evidence>
<keyword evidence="3" id="KW-0344">Guanine-nucleotide releasing factor</keyword>
<comment type="subcellular location">
    <subcellularLocation>
        <location evidence="1">Cytoplasm</location>
    </subcellularLocation>
</comment>
<dbReference type="Pfam" id="PF16172">
    <property type="entry name" value="DOCK_N"/>
    <property type="match status" value="1"/>
</dbReference>
<dbReference type="GO" id="GO:0007520">
    <property type="term" value="P:myoblast fusion"/>
    <property type="evidence" value="ECO:0007669"/>
    <property type="project" value="TreeGrafter"/>
</dbReference>
<reference evidence="9" key="1">
    <citation type="submission" date="2019-12" db="UniProtKB">
        <authorList>
            <consortium name="WormBaseParasite"/>
        </authorList>
    </citation>
    <scope>IDENTIFICATION</scope>
</reference>
<evidence type="ECO:0000256" key="3">
    <source>
        <dbReference type="ARBA" id="ARBA00022658"/>
    </source>
</evidence>
<dbReference type="PROSITE" id="PS51650">
    <property type="entry name" value="C2_DOCK"/>
    <property type="match status" value="1"/>
</dbReference>
<evidence type="ECO:0000259" key="6">
    <source>
        <dbReference type="PROSITE" id="PS51650"/>
    </source>
</evidence>
<evidence type="ECO:0000313" key="9">
    <source>
        <dbReference type="WBParaSite" id="TMUE_2000007301.1"/>
    </source>
</evidence>
<sequence>MPYNVLISFQRSSNRHEKLLQTKRTLGNWNLLVTFVEFHYPSAVSGELSFVLFDGKRWQFISEPSTVVFPFGSTSNGQSPSVGPTGNLSFLITDLGSKDLDREKFLLLFGAVKSAPFENRDNLAHRKNHLSSTFVRQTFAVAALDLTNVVNRCFNADPDENVLLTLDEMDERRIFVPLNSLNDDSAEQLLRRIIDAKVASVGDIEAKGDGFWLTLQPLFVSLEELKNTQPHLFSNPPVLVRKMGFPEVIGRDDVRNDLYVSLVCGDFTHCTNRSDKNVEVRVCLVDELTNTVVQNSIVTVGSSVTLSTYYTSSVFYHQDRPRWFETLKIMIPVDIYGNVHIQFTFRHRSSNESKDKSERPFAVSFIRLRQSNGTVIKDGRHELVVYRLAAKIDDGDFSYHTLPATRADLEMSGLSNVSSKSHIQSPTGAFAISPKDCFTINTVVCSTSLTQNVDLLGLLEWETKRVNLKSSLESLMKDEGDRAGEEVVKFLQDILDVLFTVLINSNDYDLLVFDALVYVIGLIGERRYHNFKSVLDNYLHYHFSAALAYQKLIPLFKDYIDKVEDCSTRLLRTLKALEYLTKFIVRSRELYVQLKGPLAGQEHFWELLRGLFLSLTTLMLYQTDWSLLCQGAALKYIPHIVADVLSVFDQREFASIMANFIRNVPEDRLTKQKLMCLLDFAQSELIKRTEPRSILLPVMLESVKFQIENNEELELCAQILTATMDALFDKRLSKSANSGTLLFIMRVALRPVVQVIVRLIEADEQVIMGQYVALLLSLLEELDACTYRSYVSEFVTRTDLTDFITELLMLFRDLLSHPVFPADWFQMTFVQNSIILKILCYAASTVKARFLHEKFDYQVCSNFFQTAVSFITHKQLQLENFPAKKRKSILERFRDMRLTCGRELVRSMWFSMNLIEKNEFIPCLVGSILEVTLIPVEEVRKLTIPIFFDMMVTEFYLRAGATLVSTPVALRGNFSYRSAVVEFETEFITKLDQLIDAGSGDTKYADTFVKLMMQLCSSHTEPLREEGMRVTRTVELLIGRLLDFRAVRLHHNNVNNRMSCTVSLLNFYYDIGHMDLYIKYLYKLYELHKQQENYVEAALTLALHADCLKWTDSPAKMQHLHSSFHGCRTQRDLKEALYLQMIELFDRGELWEKAIGVCQELQREYEHSTFEYDKLSDLLEKMSRMYRNILKHQRAEPEYFRVGFFGLGFPSFLQNAAFIYRGDGYERLADFAARLQAEFPRAVLLSSLDPPSDEVRASGEQYLQINKVDPICDEHMKRISGRIKDLHILWYYKCNEVQKFSFSRRISRRLSECTNGAVEEQQENEFGLMWLERSILVTSCLFPGILRWFPVTSESHVDLSPVEVAVESMTNAVKDLERLINDAELHGERSLKPLAAKLQGMLQPAVMGGIQNYEKVFFNESFMSKCGQKTLDLLDILKDRIAAQVPLLEKGVYLHAQLCSSEQREFHCLLVSCFKEYKAHVQQHYGVRVSLLPENTVLDMPRAQSLQKQHSMDGYMFNDVRSPNSLVTRKANSVRDWQGSTSTPWLLRSGMMTTLSGTSVPRRIHQKESGSRRKAGGASSENRTSTDSVSSAQSTDGHSSILPIVLTEKLTPLRPPRPDSNVSKGSSQNPSNLSMNRFTSSLERLNGIRSSLLTFTNFDELSLTDDGEEPVNATPPPLPPRRDSGHVETSAISSPLLSPMLPTCQRLPLPNMITVPRREKPLPPLPTKP</sequence>
<feature type="domain" description="DOCKER" evidence="7">
    <location>
        <begin position="1068"/>
        <end position="1490"/>
    </location>
</feature>
<dbReference type="GO" id="GO:0005886">
    <property type="term" value="C:plasma membrane"/>
    <property type="evidence" value="ECO:0007669"/>
    <property type="project" value="TreeGrafter"/>
</dbReference>
<dbReference type="GO" id="GO:0007264">
    <property type="term" value="P:small GTPase-mediated signal transduction"/>
    <property type="evidence" value="ECO:0007669"/>
    <property type="project" value="InterPro"/>
</dbReference>
<name>A0A5S6QIT2_TRIMR</name>
<evidence type="ECO:0000256" key="5">
    <source>
        <dbReference type="SAM" id="MobiDB-lite"/>
    </source>
</evidence>
<dbReference type="InterPro" id="IPR043162">
    <property type="entry name" value="DOCK_C_lobe_C"/>
</dbReference>
<dbReference type="Pfam" id="PF14429">
    <property type="entry name" value="DOCK-C2"/>
    <property type="match status" value="1"/>
</dbReference>
<dbReference type="Gene3D" id="2.60.40.150">
    <property type="entry name" value="C2 domain"/>
    <property type="match status" value="1"/>
</dbReference>